<evidence type="ECO:0000259" key="9">
    <source>
        <dbReference type="Pfam" id="PF13411"/>
    </source>
</evidence>
<dbReference type="GO" id="GO:0003690">
    <property type="term" value="F:double-stranded DNA binding"/>
    <property type="evidence" value="ECO:0007669"/>
    <property type="project" value="UniProtKB-UniRule"/>
</dbReference>
<keyword evidence="6 8" id="KW-0238">DNA-binding</keyword>
<feature type="domain" description="HTH merR-type" evidence="9">
    <location>
        <begin position="6"/>
        <end position="66"/>
    </location>
</feature>
<dbReference type="Gene3D" id="1.10.1660.10">
    <property type="match status" value="1"/>
</dbReference>
<dbReference type="GO" id="GO:0007059">
    <property type="term" value="P:chromosome segregation"/>
    <property type="evidence" value="ECO:0007669"/>
    <property type="project" value="UniProtKB-UniRule"/>
</dbReference>
<dbReference type="NCBIfam" id="NF009647">
    <property type="entry name" value="PRK13182.1-2"/>
    <property type="match status" value="1"/>
</dbReference>
<evidence type="ECO:0000313" key="10">
    <source>
        <dbReference type="EMBL" id="RNA69187.1"/>
    </source>
</evidence>
<accession>A0A3M7TUF9</accession>
<evidence type="ECO:0000256" key="6">
    <source>
        <dbReference type="ARBA" id="ARBA00023125"/>
    </source>
</evidence>
<keyword evidence="3 8" id="KW-0159">Chromosome partition</keyword>
<evidence type="ECO:0000256" key="2">
    <source>
        <dbReference type="ARBA" id="ARBA00022618"/>
    </source>
</evidence>
<evidence type="ECO:0000256" key="4">
    <source>
        <dbReference type="ARBA" id="ARBA00022969"/>
    </source>
</evidence>
<dbReference type="GO" id="GO:0030261">
    <property type="term" value="P:chromosome condensation"/>
    <property type="evidence" value="ECO:0007669"/>
    <property type="project" value="UniProtKB-UniRule"/>
</dbReference>
<dbReference type="GO" id="GO:0008356">
    <property type="term" value="P:asymmetric cell division"/>
    <property type="evidence" value="ECO:0007669"/>
    <property type="project" value="UniProtKB-UniRule"/>
</dbReference>
<keyword evidence="1 8" id="KW-0963">Cytoplasm</keyword>
<comment type="function">
    <text evidence="8">Required for the formation of axial filaments and for anchoring the origin regions at the cell poles in sporulating cells, thus ensuring proper chromosome segregation in the prespore. Binds in a dispersed manner throughout the chromosome but preferentially to sites clustered in the origin portion of the chromosome, causing condensation of the chromosome and its remodeling into an elongated, anchored structure.</text>
</comment>
<keyword evidence="7 8" id="KW-0131">Cell cycle</keyword>
<dbReference type="GO" id="GO:0006355">
    <property type="term" value="P:regulation of DNA-templated transcription"/>
    <property type="evidence" value="ECO:0007669"/>
    <property type="project" value="InterPro"/>
</dbReference>
<keyword evidence="5 8" id="KW-0175">Coiled coil</keyword>
<dbReference type="InterPro" id="IPR000551">
    <property type="entry name" value="MerR-type_HTH_dom"/>
</dbReference>
<comment type="subcellular location">
    <subcellularLocation>
        <location evidence="8">Cytoplasm</location>
    </subcellularLocation>
    <text evidence="8">Localizes to cell poles and nucleoid.</text>
</comment>
<dbReference type="SUPFAM" id="SSF46955">
    <property type="entry name" value="Putative DNA-binding domain"/>
    <property type="match status" value="1"/>
</dbReference>
<dbReference type="HAMAP" id="MF_01170">
    <property type="entry name" value="RacA"/>
    <property type="match status" value="1"/>
</dbReference>
<sequence length="181" mass="21036">MVTAFKTKTVADELGVNPTTVQRWIKFFKLDCEVNDLGHYVLTEDTVKTLKSIHHQLSEGKRLKDVTVEGISHKKEETDSSGIVSSQIFNDRFGQILVHVDQLEKKLSEKADEVVEYQMLQHRQEIDDLSEMLRTVDRRLKSLEDNLSEKEKQVVYMNKGKKNNKPPRKRMLANIFSFMVK</sequence>
<dbReference type="AlphaFoldDB" id="A0A3M7TUF9"/>
<comment type="caution">
    <text evidence="10">The sequence shown here is derived from an EMBL/GenBank/DDBJ whole genome shotgun (WGS) entry which is preliminary data.</text>
</comment>
<comment type="similarity">
    <text evidence="8">Belongs to the RacA family.</text>
</comment>
<dbReference type="EMBL" id="RHIB01000001">
    <property type="protein sequence ID" value="RNA69187.1"/>
    <property type="molecule type" value="Genomic_DNA"/>
</dbReference>
<dbReference type="GO" id="GO:0005737">
    <property type="term" value="C:cytoplasm"/>
    <property type="evidence" value="ECO:0007669"/>
    <property type="project" value="UniProtKB-SubCell"/>
</dbReference>
<evidence type="ECO:0000256" key="5">
    <source>
        <dbReference type="ARBA" id="ARBA00023054"/>
    </source>
</evidence>
<evidence type="ECO:0000256" key="3">
    <source>
        <dbReference type="ARBA" id="ARBA00022829"/>
    </source>
</evidence>
<protein>
    <recommendedName>
        <fullName evidence="8">Chromosome-anchoring protein RacA</fullName>
    </recommendedName>
</protein>
<feature type="DNA-binding region" description="H-T-H motif" evidence="8">
    <location>
        <begin position="7"/>
        <end position="27"/>
    </location>
</feature>
<dbReference type="InterPro" id="IPR009061">
    <property type="entry name" value="DNA-bd_dom_put_sf"/>
</dbReference>
<keyword evidence="11" id="KW-1185">Reference proteome</keyword>
<keyword evidence="2 8" id="KW-0132">Cell division</keyword>
<dbReference type="Pfam" id="PF13411">
    <property type="entry name" value="MerR_1"/>
    <property type="match status" value="1"/>
</dbReference>
<proteinExistence type="inferred from homology"/>
<reference evidence="10 11" key="1">
    <citation type="submission" date="2018-10" db="EMBL/GenBank/DDBJ databases">
        <title>Bacillus Keqinensis sp. nov., a moderately halophilic bacterium isolated from a saline-alkaline lake.</title>
        <authorList>
            <person name="Wang H."/>
        </authorList>
    </citation>
    <scope>NUCLEOTIDE SEQUENCE [LARGE SCALE GENOMIC DNA]</scope>
    <source>
        <strain evidence="10 11">KQ-3</strain>
    </source>
</reference>
<dbReference type="InterPro" id="IPR023522">
    <property type="entry name" value="Chrosome_anchoring_RacA"/>
</dbReference>
<name>A0A3M7TUF9_9BACI</name>
<dbReference type="Proteomes" id="UP000278746">
    <property type="component" value="Unassembled WGS sequence"/>
</dbReference>
<feature type="coiled-coil region" evidence="8">
    <location>
        <begin position="100"/>
        <end position="153"/>
    </location>
</feature>
<organism evidence="10 11">
    <name type="scientific">Alteribacter keqinensis</name>
    <dbReference type="NCBI Taxonomy" id="2483800"/>
    <lineage>
        <taxon>Bacteria</taxon>
        <taxon>Bacillati</taxon>
        <taxon>Bacillota</taxon>
        <taxon>Bacilli</taxon>
        <taxon>Bacillales</taxon>
        <taxon>Bacillaceae</taxon>
        <taxon>Alteribacter</taxon>
    </lineage>
</organism>
<evidence type="ECO:0000313" key="11">
    <source>
        <dbReference type="Proteomes" id="UP000278746"/>
    </source>
</evidence>
<dbReference type="RefSeq" id="WP_122896709.1">
    <property type="nucleotide sequence ID" value="NZ_RHIB01000001.1"/>
</dbReference>
<evidence type="ECO:0000256" key="1">
    <source>
        <dbReference type="ARBA" id="ARBA00022490"/>
    </source>
</evidence>
<evidence type="ECO:0000256" key="7">
    <source>
        <dbReference type="ARBA" id="ARBA00023306"/>
    </source>
</evidence>
<dbReference type="OrthoDB" id="2991292at2"/>
<keyword evidence="4 8" id="KW-0749">Sporulation</keyword>
<evidence type="ECO:0000256" key="8">
    <source>
        <dbReference type="HAMAP-Rule" id="MF_01170"/>
    </source>
</evidence>
<dbReference type="CDD" id="cd04762">
    <property type="entry name" value="HTH_MerR-trunc"/>
    <property type="match status" value="1"/>
</dbReference>
<dbReference type="GO" id="GO:0030435">
    <property type="term" value="P:sporulation resulting in formation of a cellular spore"/>
    <property type="evidence" value="ECO:0007669"/>
    <property type="project" value="UniProtKB-UniRule"/>
</dbReference>
<gene>
    <name evidence="8 10" type="primary">racA</name>
    <name evidence="10" type="ORF">EBO34_04350</name>
</gene>